<feature type="compositionally biased region" description="Low complexity" evidence="1">
    <location>
        <begin position="14"/>
        <end position="29"/>
    </location>
</feature>
<sequence length="112" mass="11728">MARRRPAPPRDPAGRLGPLRGELPPAGHLWPPPPRLASSLRQATSGPPPRAPYTAPLPPWPVTPLGPTAALSGGRLCRAPCGRPATAAPPRPPTRGQGWQRGGGARRSRAEL</sequence>
<keyword evidence="3" id="KW-1185">Reference proteome</keyword>
<accession>A0A3L6SL94</accession>
<organism evidence="2 3">
    <name type="scientific">Panicum miliaceum</name>
    <name type="common">Proso millet</name>
    <name type="synonym">Broomcorn millet</name>
    <dbReference type="NCBI Taxonomy" id="4540"/>
    <lineage>
        <taxon>Eukaryota</taxon>
        <taxon>Viridiplantae</taxon>
        <taxon>Streptophyta</taxon>
        <taxon>Embryophyta</taxon>
        <taxon>Tracheophyta</taxon>
        <taxon>Spermatophyta</taxon>
        <taxon>Magnoliopsida</taxon>
        <taxon>Liliopsida</taxon>
        <taxon>Poales</taxon>
        <taxon>Poaceae</taxon>
        <taxon>PACMAD clade</taxon>
        <taxon>Panicoideae</taxon>
        <taxon>Panicodae</taxon>
        <taxon>Paniceae</taxon>
        <taxon>Panicinae</taxon>
        <taxon>Panicum</taxon>
        <taxon>Panicum sect. Panicum</taxon>
    </lineage>
</organism>
<evidence type="ECO:0000313" key="3">
    <source>
        <dbReference type="Proteomes" id="UP000275267"/>
    </source>
</evidence>
<evidence type="ECO:0000313" key="2">
    <source>
        <dbReference type="EMBL" id="RLN22584.1"/>
    </source>
</evidence>
<feature type="region of interest" description="Disordered" evidence="1">
    <location>
        <begin position="1"/>
        <end position="67"/>
    </location>
</feature>
<dbReference type="EMBL" id="PQIB02000004">
    <property type="protein sequence ID" value="RLN22584.1"/>
    <property type="molecule type" value="Genomic_DNA"/>
</dbReference>
<name>A0A3L6SL94_PANMI</name>
<evidence type="ECO:0000256" key="1">
    <source>
        <dbReference type="SAM" id="MobiDB-lite"/>
    </source>
</evidence>
<protein>
    <submittedName>
        <fullName evidence="2">Uncharacterized protein</fullName>
    </submittedName>
</protein>
<proteinExistence type="predicted"/>
<reference evidence="3" key="1">
    <citation type="journal article" date="2019" name="Nat. Commun.">
        <title>The genome of broomcorn millet.</title>
        <authorList>
            <person name="Zou C."/>
            <person name="Miki D."/>
            <person name="Li D."/>
            <person name="Tang Q."/>
            <person name="Xiao L."/>
            <person name="Rajput S."/>
            <person name="Deng P."/>
            <person name="Jia W."/>
            <person name="Huang R."/>
            <person name="Zhang M."/>
            <person name="Sun Y."/>
            <person name="Hu J."/>
            <person name="Fu X."/>
            <person name="Schnable P.S."/>
            <person name="Li F."/>
            <person name="Zhang H."/>
            <person name="Feng B."/>
            <person name="Zhu X."/>
            <person name="Liu R."/>
            <person name="Schnable J.C."/>
            <person name="Zhu J.-K."/>
            <person name="Zhang H."/>
        </authorList>
    </citation>
    <scope>NUCLEOTIDE SEQUENCE [LARGE SCALE GENOMIC DNA]</scope>
</reference>
<dbReference type="Proteomes" id="UP000275267">
    <property type="component" value="Unassembled WGS sequence"/>
</dbReference>
<gene>
    <name evidence="2" type="ORF">C2845_PM07G26500</name>
</gene>
<dbReference type="AlphaFoldDB" id="A0A3L6SL94"/>
<comment type="caution">
    <text evidence="2">The sequence shown here is derived from an EMBL/GenBank/DDBJ whole genome shotgun (WGS) entry which is preliminary data.</text>
</comment>
<feature type="compositionally biased region" description="Pro residues" evidence="1">
    <location>
        <begin position="46"/>
        <end position="64"/>
    </location>
</feature>
<feature type="region of interest" description="Disordered" evidence="1">
    <location>
        <begin position="81"/>
        <end position="112"/>
    </location>
</feature>